<dbReference type="NCBIfam" id="TIGR04183">
    <property type="entry name" value="Por_Secre_tail"/>
    <property type="match status" value="1"/>
</dbReference>
<evidence type="ECO:0000313" key="2">
    <source>
        <dbReference type="EMBL" id="TWF39200.1"/>
    </source>
</evidence>
<proteinExistence type="predicted"/>
<dbReference type="AlphaFoldDB" id="A0A561PM70"/>
<dbReference type="Pfam" id="PF18962">
    <property type="entry name" value="Por_Secre_tail"/>
    <property type="match status" value="1"/>
</dbReference>
<dbReference type="Proteomes" id="UP000320811">
    <property type="component" value="Unassembled WGS sequence"/>
</dbReference>
<keyword evidence="3" id="KW-1185">Reference proteome</keyword>
<sequence>MVVADNKLNTHPTLDFTTSVYLNPSGNVFNVRLTSASKAPALLTIVNNAGNTVYSTRINAGAFYQLGQHLKPGIYYINIQQGTQSKTMKVVKQ</sequence>
<dbReference type="RefSeq" id="WP_145671639.1">
    <property type="nucleotide sequence ID" value="NZ_VIWO01000006.1"/>
</dbReference>
<dbReference type="EMBL" id="VIWO01000006">
    <property type="protein sequence ID" value="TWF39200.1"/>
    <property type="molecule type" value="Genomic_DNA"/>
</dbReference>
<name>A0A561PM70_9BACT</name>
<gene>
    <name evidence="2" type="ORF">FHW36_106431</name>
</gene>
<reference evidence="2 3" key="1">
    <citation type="submission" date="2019-06" db="EMBL/GenBank/DDBJ databases">
        <title>Sorghum-associated microbial communities from plants grown in Nebraska, USA.</title>
        <authorList>
            <person name="Schachtman D."/>
        </authorList>
    </citation>
    <scope>NUCLEOTIDE SEQUENCE [LARGE SCALE GENOMIC DNA]</scope>
    <source>
        <strain evidence="2 3">1209</strain>
    </source>
</reference>
<dbReference type="OrthoDB" id="883622at2"/>
<organism evidence="2 3">
    <name type="scientific">Chitinophaga polysaccharea</name>
    <dbReference type="NCBI Taxonomy" id="1293035"/>
    <lineage>
        <taxon>Bacteria</taxon>
        <taxon>Pseudomonadati</taxon>
        <taxon>Bacteroidota</taxon>
        <taxon>Chitinophagia</taxon>
        <taxon>Chitinophagales</taxon>
        <taxon>Chitinophagaceae</taxon>
        <taxon>Chitinophaga</taxon>
    </lineage>
</organism>
<protein>
    <submittedName>
        <fullName evidence="2">Putative secreted protein (Por secretion system target)</fullName>
    </submittedName>
</protein>
<dbReference type="InterPro" id="IPR026444">
    <property type="entry name" value="Secre_tail"/>
</dbReference>
<evidence type="ECO:0000259" key="1">
    <source>
        <dbReference type="Pfam" id="PF18962"/>
    </source>
</evidence>
<comment type="caution">
    <text evidence="2">The sequence shown here is derived from an EMBL/GenBank/DDBJ whole genome shotgun (WGS) entry which is preliminary data.</text>
</comment>
<feature type="domain" description="Secretion system C-terminal sorting" evidence="1">
    <location>
        <begin position="20"/>
        <end position="91"/>
    </location>
</feature>
<accession>A0A561PM70</accession>
<evidence type="ECO:0000313" key="3">
    <source>
        <dbReference type="Proteomes" id="UP000320811"/>
    </source>
</evidence>